<name>A0ABR6Z8H1_9BURK</name>
<dbReference type="SUPFAM" id="SSF53474">
    <property type="entry name" value="alpha/beta-Hydrolases"/>
    <property type="match status" value="1"/>
</dbReference>
<evidence type="ECO:0000313" key="2">
    <source>
        <dbReference type="EMBL" id="MBC3908052.1"/>
    </source>
</evidence>
<evidence type="ECO:0000256" key="1">
    <source>
        <dbReference type="SAM" id="MobiDB-lite"/>
    </source>
</evidence>
<feature type="region of interest" description="Disordered" evidence="1">
    <location>
        <begin position="156"/>
        <end position="185"/>
    </location>
</feature>
<gene>
    <name evidence="2" type="ORF">H8L47_10780</name>
</gene>
<comment type="caution">
    <text evidence="2">The sequence shown here is derived from an EMBL/GenBank/DDBJ whole genome shotgun (WGS) entry which is preliminary data.</text>
</comment>
<dbReference type="EMBL" id="JACOFX010000004">
    <property type="protein sequence ID" value="MBC3908052.1"/>
    <property type="molecule type" value="Genomic_DNA"/>
</dbReference>
<evidence type="ECO:0000313" key="3">
    <source>
        <dbReference type="Proteomes" id="UP000646911"/>
    </source>
</evidence>
<organism evidence="2 3">
    <name type="scientific">Undibacterium umbellatum</name>
    <dbReference type="NCBI Taxonomy" id="2762300"/>
    <lineage>
        <taxon>Bacteria</taxon>
        <taxon>Pseudomonadati</taxon>
        <taxon>Pseudomonadota</taxon>
        <taxon>Betaproteobacteria</taxon>
        <taxon>Burkholderiales</taxon>
        <taxon>Oxalobacteraceae</taxon>
        <taxon>Undibacterium</taxon>
    </lineage>
</organism>
<accession>A0ABR6Z8H1</accession>
<keyword evidence="3" id="KW-1185">Reference proteome</keyword>
<proteinExistence type="predicted"/>
<dbReference type="Proteomes" id="UP000646911">
    <property type="component" value="Unassembled WGS sequence"/>
</dbReference>
<reference evidence="2 3" key="1">
    <citation type="submission" date="2020-08" db="EMBL/GenBank/DDBJ databases">
        <title>Novel species isolated from subtropical streams in China.</title>
        <authorList>
            <person name="Lu H."/>
        </authorList>
    </citation>
    <scope>NUCLEOTIDE SEQUENCE [LARGE SCALE GENOMIC DNA]</scope>
    <source>
        <strain evidence="2 3">NL8W</strain>
    </source>
</reference>
<dbReference type="InterPro" id="IPR029058">
    <property type="entry name" value="AB_hydrolase_fold"/>
</dbReference>
<dbReference type="Gene3D" id="3.40.50.1820">
    <property type="entry name" value="alpha/beta hydrolase"/>
    <property type="match status" value="1"/>
</dbReference>
<dbReference type="RefSeq" id="WP_186953602.1">
    <property type="nucleotide sequence ID" value="NZ_JACOFX010000004.1"/>
</dbReference>
<sequence length="612" mass="67433">MAIKRIIGQDGLPYLINSPDETGDEQYADWSAPGLLPASYSGQPDAQDHIRMMPFSDIHNYEDEQLPARLYARLPAQNSSLLPLDTASSSDYMPSPVPVKGLLLRAMAANDESGASVPAAQTDDLDRWSYNPMHEREEDASEDQAVMRGKMGLLNRFSYPDSRDRDSNVNDSNEPQDDSPENHKSRYQNNFMNIYFKNDQLANGDGKTRLFKDESWQQATYRPSINMKHAITSDIDAWSNQAMGFGESPNSPTSAIRLVTASQADNISSIIGKSDPREIGNFMQANTLDSSRILAGKTYMIPQNSRINGDTHKIGQRALDIDNIRRLSSDRPNISQQDLSTSEIAYLSKMLNQDILGNRNLIPKDAPLMRTGGLQTSPFGGTPHYGAIDVRGGDESLRSIQRVPKEIPTNHLQPGETIQGNVFFGGAGMDGPYIQDMVRAFDQHGIKLTPANRDTWSYGTLIDAGPGVQAYRYGRHPFPTPLEKFDQSGSQFNLIGYSYGSEVATQVAVNYARAGTKVDNLVLIGSPISDDFLKTVKNTKNINNVIVLDLEKQGDPIKAGIPLTSLVAGAPTLIKQMLAGTGEGHFYYAPDSDAGKERRNALAEYLYKQGVR</sequence>
<protein>
    <submittedName>
        <fullName evidence="2">Uncharacterized protein</fullName>
    </submittedName>
</protein>